<organism evidence="2 3">
    <name type="scientific">Chaetomidium leptoderma</name>
    <dbReference type="NCBI Taxonomy" id="669021"/>
    <lineage>
        <taxon>Eukaryota</taxon>
        <taxon>Fungi</taxon>
        <taxon>Dikarya</taxon>
        <taxon>Ascomycota</taxon>
        <taxon>Pezizomycotina</taxon>
        <taxon>Sordariomycetes</taxon>
        <taxon>Sordariomycetidae</taxon>
        <taxon>Sordariales</taxon>
        <taxon>Chaetomiaceae</taxon>
        <taxon>Chaetomidium</taxon>
    </lineage>
</organism>
<comment type="caution">
    <text evidence="2">The sequence shown here is derived from an EMBL/GenBank/DDBJ whole genome shotgun (WGS) entry which is preliminary data.</text>
</comment>
<dbReference type="Proteomes" id="UP001302745">
    <property type="component" value="Unassembled WGS sequence"/>
</dbReference>
<gene>
    <name evidence="2" type="ORF">C8A00DRAFT_30082</name>
</gene>
<evidence type="ECO:0000313" key="2">
    <source>
        <dbReference type="EMBL" id="KAK4156989.1"/>
    </source>
</evidence>
<evidence type="ECO:0000256" key="1">
    <source>
        <dbReference type="SAM" id="SignalP"/>
    </source>
</evidence>
<keyword evidence="1" id="KW-0732">Signal</keyword>
<dbReference type="AlphaFoldDB" id="A0AAN6VST5"/>
<evidence type="ECO:0000313" key="3">
    <source>
        <dbReference type="Proteomes" id="UP001302745"/>
    </source>
</evidence>
<accession>A0AAN6VST5</accession>
<reference evidence="2" key="2">
    <citation type="submission" date="2023-05" db="EMBL/GenBank/DDBJ databases">
        <authorList>
            <consortium name="Lawrence Berkeley National Laboratory"/>
            <person name="Steindorff A."/>
            <person name="Hensen N."/>
            <person name="Bonometti L."/>
            <person name="Westerberg I."/>
            <person name="Brannstrom I.O."/>
            <person name="Guillou S."/>
            <person name="Cros-Aarteil S."/>
            <person name="Calhoun S."/>
            <person name="Haridas S."/>
            <person name="Kuo A."/>
            <person name="Mondo S."/>
            <person name="Pangilinan J."/>
            <person name="Riley R."/>
            <person name="Labutti K."/>
            <person name="Andreopoulos B."/>
            <person name="Lipzen A."/>
            <person name="Chen C."/>
            <person name="Yanf M."/>
            <person name="Daum C."/>
            <person name="Ng V."/>
            <person name="Clum A."/>
            <person name="Ohm R."/>
            <person name="Martin F."/>
            <person name="Silar P."/>
            <person name="Natvig D."/>
            <person name="Lalanne C."/>
            <person name="Gautier V."/>
            <person name="Ament-Velasquez S.L."/>
            <person name="Kruys A."/>
            <person name="Hutchinson M.I."/>
            <person name="Powell A.J."/>
            <person name="Barry K."/>
            <person name="Miller A.N."/>
            <person name="Grigoriev I.V."/>
            <person name="Debuchy R."/>
            <person name="Gladieux P."/>
            <person name="Thoren M.H."/>
            <person name="Johannesson H."/>
        </authorList>
    </citation>
    <scope>NUCLEOTIDE SEQUENCE</scope>
    <source>
        <strain evidence="2">CBS 538.74</strain>
    </source>
</reference>
<dbReference type="PROSITE" id="PS51257">
    <property type="entry name" value="PROKAR_LIPOPROTEIN"/>
    <property type="match status" value="1"/>
</dbReference>
<reference evidence="2" key="1">
    <citation type="journal article" date="2023" name="Mol. Phylogenet. Evol.">
        <title>Genome-scale phylogeny and comparative genomics of the fungal order Sordariales.</title>
        <authorList>
            <person name="Hensen N."/>
            <person name="Bonometti L."/>
            <person name="Westerberg I."/>
            <person name="Brannstrom I.O."/>
            <person name="Guillou S."/>
            <person name="Cros-Aarteil S."/>
            <person name="Calhoun S."/>
            <person name="Haridas S."/>
            <person name="Kuo A."/>
            <person name="Mondo S."/>
            <person name="Pangilinan J."/>
            <person name="Riley R."/>
            <person name="LaButti K."/>
            <person name="Andreopoulos B."/>
            <person name="Lipzen A."/>
            <person name="Chen C."/>
            <person name="Yan M."/>
            <person name="Daum C."/>
            <person name="Ng V."/>
            <person name="Clum A."/>
            <person name="Steindorff A."/>
            <person name="Ohm R.A."/>
            <person name="Martin F."/>
            <person name="Silar P."/>
            <person name="Natvig D.O."/>
            <person name="Lalanne C."/>
            <person name="Gautier V."/>
            <person name="Ament-Velasquez S.L."/>
            <person name="Kruys A."/>
            <person name="Hutchinson M.I."/>
            <person name="Powell A.J."/>
            <person name="Barry K."/>
            <person name="Miller A.N."/>
            <person name="Grigoriev I.V."/>
            <person name="Debuchy R."/>
            <person name="Gladieux P."/>
            <person name="Hiltunen Thoren M."/>
            <person name="Johannesson H."/>
        </authorList>
    </citation>
    <scope>NUCLEOTIDE SEQUENCE</scope>
    <source>
        <strain evidence="2">CBS 538.74</strain>
    </source>
</reference>
<proteinExistence type="predicted"/>
<sequence length="97" mass="10418">MTQRVYIITLLAAFLIAVMGCTAATGVYVGTALGNVFATGLDQSLLDALFKHQPFVEKTTAFLEVLAEYWTICFVAAVITGTLITIDQNIVAGEEQT</sequence>
<feature type="chain" id="PRO_5042918769" evidence="1">
    <location>
        <begin position="24"/>
        <end position="97"/>
    </location>
</feature>
<name>A0AAN6VST5_9PEZI</name>
<keyword evidence="3" id="KW-1185">Reference proteome</keyword>
<dbReference type="EMBL" id="MU856857">
    <property type="protein sequence ID" value="KAK4156989.1"/>
    <property type="molecule type" value="Genomic_DNA"/>
</dbReference>
<protein>
    <submittedName>
        <fullName evidence="2">Uncharacterized protein</fullName>
    </submittedName>
</protein>
<feature type="signal peptide" evidence="1">
    <location>
        <begin position="1"/>
        <end position="23"/>
    </location>
</feature>